<dbReference type="FunCoup" id="T1F3I3">
    <property type="interactions" value="263"/>
</dbReference>
<evidence type="ECO:0000259" key="2">
    <source>
        <dbReference type="SMART" id="SM01131"/>
    </source>
</evidence>
<accession>T1F3I3</accession>
<comment type="similarity">
    <text evidence="1">Belongs to the PPase class C family. Prune subfamily.</text>
</comment>
<dbReference type="InterPro" id="IPR004097">
    <property type="entry name" value="DHHA2"/>
</dbReference>
<sequence length="296" mass="34055">MAISKAITSAITIHVVVGNEACDLDSAVCAICLAFALNQNQKQNERRTVYVPLLNISRKDYRIRTEVKYLLENVGIAEEDLCFLEDINLRLLHEKKLLKITLVDFNTFAGAILIDTTCLEDRSKTTEKDINIVDEIEKQFVDFDRNALYNNILVAKDQISGLTLEEILRKDLKFADKMINNHMVKIAIPVIRINIHDFFEENSDVEGRIKKQLEMFNSSALIIMFMDTKVNLRRFIAVYSYENDILEKLINGLVNSKTVDLKFQKIIVKNSENFICFEQLNISASRKVLLPLIENF</sequence>
<dbReference type="InParanoid" id="T1F3I3"/>
<keyword evidence="5" id="KW-1185">Reference proteome</keyword>
<dbReference type="PANTHER" id="PTHR12112">
    <property type="entry name" value="BNIP - RELATED"/>
    <property type="match status" value="1"/>
</dbReference>
<evidence type="ECO:0000256" key="1">
    <source>
        <dbReference type="ARBA" id="ARBA00010331"/>
    </source>
</evidence>
<reference evidence="5" key="1">
    <citation type="submission" date="2012-12" db="EMBL/GenBank/DDBJ databases">
        <authorList>
            <person name="Hellsten U."/>
            <person name="Grimwood J."/>
            <person name="Chapman J.A."/>
            <person name="Shapiro H."/>
            <person name="Aerts A."/>
            <person name="Otillar R.P."/>
            <person name="Terry A.Y."/>
            <person name="Boore J.L."/>
            <person name="Simakov O."/>
            <person name="Marletaz F."/>
            <person name="Cho S.-J."/>
            <person name="Edsinger-Gonzales E."/>
            <person name="Havlak P."/>
            <person name="Kuo D.-H."/>
            <person name="Larsson T."/>
            <person name="Lv J."/>
            <person name="Arendt D."/>
            <person name="Savage R."/>
            <person name="Osoegawa K."/>
            <person name="de Jong P."/>
            <person name="Lindberg D.R."/>
            <person name="Seaver E.C."/>
            <person name="Weisblat D.A."/>
            <person name="Putnam N.H."/>
            <person name="Grigoriev I.V."/>
            <person name="Rokhsar D.S."/>
        </authorList>
    </citation>
    <scope>NUCLEOTIDE SEQUENCE</scope>
</reference>
<dbReference type="STRING" id="6412.T1F3I3"/>
<dbReference type="FunFam" id="3.10.310.20:FF:000026">
    <property type="match status" value="1"/>
</dbReference>
<dbReference type="RefSeq" id="XP_009014926.1">
    <property type="nucleotide sequence ID" value="XM_009016678.1"/>
</dbReference>
<reference evidence="4" key="3">
    <citation type="submission" date="2015-06" db="UniProtKB">
        <authorList>
            <consortium name="EnsemblMetazoa"/>
        </authorList>
    </citation>
    <scope>IDENTIFICATION</scope>
</reference>
<dbReference type="GO" id="GO:0005737">
    <property type="term" value="C:cytoplasm"/>
    <property type="evidence" value="ECO:0000318"/>
    <property type="project" value="GO_Central"/>
</dbReference>
<dbReference type="KEGG" id="hro:HELRODRAFT_170850"/>
<organism evidence="4 5">
    <name type="scientific">Helobdella robusta</name>
    <name type="common">Californian leech</name>
    <dbReference type="NCBI Taxonomy" id="6412"/>
    <lineage>
        <taxon>Eukaryota</taxon>
        <taxon>Metazoa</taxon>
        <taxon>Spiralia</taxon>
        <taxon>Lophotrochozoa</taxon>
        <taxon>Annelida</taxon>
        <taxon>Clitellata</taxon>
        <taxon>Hirudinea</taxon>
        <taxon>Rhynchobdellida</taxon>
        <taxon>Glossiphoniidae</taxon>
        <taxon>Helobdella</taxon>
    </lineage>
</organism>
<dbReference type="EMBL" id="AMQM01003695">
    <property type="status" value="NOT_ANNOTATED_CDS"/>
    <property type="molecule type" value="Genomic_DNA"/>
</dbReference>
<dbReference type="InterPro" id="IPR038763">
    <property type="entry name" value="DHH_sf"/>
</dbReference>
<evidence type="ECO:0000313" key="3">
    <source>
        <dbReference type="EMBL" id="ESO06830.1"/>
    </source>
</evidence>
<dbReference type="CTD" id="20203382"/>
<dbReference type="EMBL" id="KB096275">
    <property type="protein sequence ID" value="ESO06830.1"/>
    <property type="molecule type" value="Genomic_DNA"/>
</dbReference>
<dbReference type="SUPFAM" id="SSF64182">
    <property type="entry name" value="DHH phosphoesterases"/>
    <property type="match status" value="1"/>
</dbReference>
<evidence type="ECO:0000313" key="4">
    <source>
        <dbReference type="EnsemblMetazoa" id="HelroP170850"/>
    </source>
</evidence>
<dbReference type="OrthoDB" id="19923at2759"/>
<dbReference type="HOGENOM" id="CLU_019358_0_0_1"/>
<dbReference type="Proteomes" id="UP000015101">
    <property type="component" value="Unassembled WGS sequence"/>
</dbReference>
<dbReference type="EnsemblMetazoa" id="HelroT170850">
    <property type="protein sequence ID" value="HelroP170850"/>
    <property type="gene ID" value="HelroG170850"/>
</dbReference>
<reference evidence="3 5" key="2">
    <citation type="journal article" date="2013" name="Nature">
        <title>Insights into bilaterian evolution from three spiralian genomes.</title>
        <authorList>
            <person name="Simakov O."/>
            <person name="Marletaz F."/>
            <person name="Cho S.J."/>
            <person name="Edsinger-Gonzales E."/>
            <person name="Havlak P."/>
            <person name="Hellsten U."/>
            <person name="Kuo D.H."/>
            <person name="Larsson T."/>
            <person name="Lv J."/>
            <person name="Arendt D."/>
            <person name="Savage R."/>
            <person name="Osoegawa K."/>
            <person name="de Jong P."/>
            <person name="Grimwood J."/>
            <person name="Chapman J.A."/>
            <person name="Shapiro H."/>
            <person name="Aerts A."/>
            <person name="Otillar R.P."/>
            <person name="Terry A.Y."/>
            <person name="Boore J.L."/>
            <person name="Grigoriev I.V."/>
            <person name="Lindberg D.R."/>
            <person name="Seaver E.C."/>
            <person name="Weisblat D.A."/>
            <person name="Putnam N.H."/>
            <person name="Rokhsar D.S."/>
        </authorList>
    </citation>
    <scope>NUCLEOTIDE SEQUENCE</scope>
</reference>
<dbReference type="GeneID" id="20203382"/>
<feature type="domain" description="DHHA2" evidence="2">
    <location>
        <begin position="149"/>
        <end position="296"/>
    </location>
</feature>
<proteinExistence type="inferred from homology"/>
<dbReference type="AlphaFoldDB" id="T1F3I3"/>
<dbReference type="SMART" id="SM01131">
    <property type="entry name" value="DHHA2"/>
    <property type="match status" value="1"/>
</dbReference>
<dbReference type="Pfam" id="PF02833">
    <property type="entry name" value="DHHA2"/>
    <property type="match status" value="1"/>
</dbReference>
<evidence type="ECO:0000313" key="5">
    <source>
        <dbReference type="Proteomes" id="UP000015101"/>
    </source>
</evidence>
<dbReference type="PANTHER" id="PTHR12112:SF39">
    <property type="entry name" value="EG:152A3.5 PROTEIN (FBGN0003116_PN PROTEIN)"/>
    <property type="match status" value="1"/>
</dbReference>
<gene>
    <name evidence="4" type="primary">20203382</name>
    <name evidence="3" type="ORF">HELRODRAFT_170850</name>
</gene>
<dbReference type="Gene3D" id="3.10.310.20">
    <property type="entry name" value="DHHA2 domain"/>
    <property type="match status" value="1"/>
</dbReference>
<dbReference type="InterPro" id="IPR038222">
    <property type="entry name" value="DHHA2_dom_sf"/>
</dbReference>
<dbReference type="eggNOG" id="KOG4129">
    <property type="taxonomic scope" value="Eukaryota"/>
</dbReference>
<dbReference type="GO" id="GO:0004309">
    <property type="term" value="F:exopolyphosphatase activity"/>
    <property type="evidence" value="ECO:0000318"/>
    <property type="project" value="GO_Central"/>
</dbReference>
<protein>
    <recommendedName>
        <fullName evidence="2">DHHA2 domain-containing protein</fullName>
    </recommendedName>
</protein>
<name>T1F3I3_HELRO</name>
<dbReference type="Gene3D" id="3.90.1640.10">
    <property type="entry name" value="inorganic pyrophosphatase (n-terminal core)"/>
    <property type="match status" value="1"/>
</dbReference>